<reference evidence="1" key="1">
    <citation type="submission" date="2024-03" db="EMBL/GenBank/DDBJ databases">
        <title>Human intestinal bacterial collection.</title>
        <authorList>
            <person name="Pauvert C."/>
            <person name="Hitch T.C.A."/>
            <person name="Clavel T."/>
        </authorList>
    </citation>
    <scope>NUCLEOTIDE SEQUENCE</scope>
    <source>
        <strain evidence="1">CLA-AA-H227</strain>
    </source>
</reference>
<proteinExistence type="predicted"/>
<keyword evidence="2" id="KW-1185">Reference proteome</keyword>
<dbReference type="EMBL" id="JBBMEW010000011">
    <property type="protein sequence ID" value="MEQ2527771.1"/>
    <property type="molecule type" value="Genomic_DNA"/>
</dbReference>
<accession>A0ACC6SCH6</accession>
<comment type="caution">
    <text evidence="1">The sequence shown here is derived from an EMBL/GenBank/DDBJ whole genome shotgun (WGS) entry which is preliminary data.</text>
</comment>
<organism evidence="1 2">
    <name type="scientific">Robertmurraya yapensis</name>
    <name type="common">ex Hitch et al 2024</name>
    <dbReference type="NCBI Taxonomy" id="3133160"/>
    <lineage>
        <taxon>Bacteria</taxon>
        <taxon>Bacillati</taxon>
        <taxon>Bacillota</taxon>
        <taxon>Bacilli</taxon>
        <taxon>Bacillales</taxon>
        <taxon>Bacillaceae</taxon>
        <taxon>Robertmurraya</taxon>
    </lineage>
</organism>
<name>A0ACC6SCH6_9BACI</name>
<protein>
    <submittedName>
        <fullName evidence="1">Uncharacterized protein</fullName>
    </submittedName>
</protein>
<gene>
    <name evidence="1" type="ORF">WMO40_13765</name>
</gene>
<dbReference type="Proteomes" id="UP001439875">
    <property type="component" value="Unassembled WGS sequence"/>
</dbReference>
<evidence type="ECO:0000313" key="2">
    <source>
        <dbReference type="Proteomes" id="UP001439875"/>
    </source>
</evidence>
<sequence length="283" mass="32855">MKTKLLIVEGLPGFGKSTTAKLINEILTENNIEVELFLEGNLDHPADYDGVSCFNEFEFDQLLSNSGSFKKLFLERVIKKGSNYFLPYIKIKNEFGNQLSDELFTTISKNDIYELPFDRNVELVADKWSEFANNALNDNKVYIFECCFIQNPLTIGMVKYNEQKAKIINYVMKLAKIIENLDPILFYVNQDNLEFSFKKAVKERSTDWSKGFVDYYTNQGYGKEHNHSGIEGTIKVLEARRNMELEIVDRLKMKKEIINNTKYEIDSYKSVLKDKLTAFEVVK</sequence>
<evidence type="ECO:0000313" key="1">
    <source>
        <dbReference type="EMBL" id="MEQ2527771.1"/>
    </source>
</evidence>